<keyword evidence="8" id="KW-1185">Reference proteome</keyword>
<reference evidence="7 8" key="1">
    <citation type="submission" date="2023-08" db="EMBL/GenBank/DDBJ databases">
        <title>A Necator americanus chromosomal reference genome.</title>
        <authorList>
            <person name="Ilik V."/>
            <person name="Petrzelkova K.J."/>
            <person name="Pardy F."/>
            <person name="Fuh T."/>
            <person name="Niatou-Singa F.S."/>
            <person name="Gouil Q."/>
            <person name="Baker L."/>
            <person name="Ritchie M.E."/>
            <person name="Jex A.R."/>
            <person name="Gazzola D."/>
            <person name="Li H."/>
            <person name="Toshio Fujiwara R."/>
            <person name="Zhan B."/>
            <person name="Aroian R.V."/>
            <person name="Pafco B."/>
            <person name="Schwarz E.M."/>
        </authorList>
    </citation>
    <scope>NUCLEOTIDE SEQUENCE [LARGE SCALE GENOMIC DNA]</scope>
    <source>
        <strain evidence="7 8">Aroian</strain>
        <tissue evidence="7">Whole animal</tissue>
    </source>
</reference>
<comment type="caution">
    <text evidence="7">The sequence shown here is derived from an EMBL/GenBank/DDBJ whole genome shotgun (WGS) entry which is preliminary data.</text>
</comment>
<dbReference type="CDD" id="cd06565">
    <property type="entry name" value="GH20_GcnA-like"/>
    <property type="match status" value="1"/>
</dbReference>
<dbReference type="InterPro" id="IPR017853">
    <property type="entry name" value="GH"/>
</dbReference>
<protein>
    <recommendedName>
        <fullName evidence="3">beta-N-acetylhexosaminidase</fullName>
        <ecNumber evidence="3">3.2.1.52</ecNumber>
    </recommendedName>
</protein>
<evidence type="ECO:0000313" key="7">
    <source>
        <dbReference type="EMBL" id="KAK6758035.1"/>
    </source>
</evidence>
<dbReference type="EMBL" id="JAVFWL010000005">
    <property type="protein sequence ID" value="KAK6758035.1"/>
    <property type="molecule type" value="Genomic_DNA"/>
</dbReference>
<evidence type="ECO:0000256" key="5">
    <source>
        <dbReference type="SAM" id="Phobius"/>
    </source>
</evidence>
<dbReference type="PROSITE" id="PS51257">
    <property type="entry name" value="PROKAR_LIPOPROTEIN"/>
    <property type="match status" value="1"/>
</dbReference>
<accession>A0ABR1E617</accession>
<dbReference type="Gene3D" id="3.20.20.80">
    <property type="entry name" value="Glycosidases"/>
    <property type="match status" value="1"/>
</dbReference>
<keyword evidence="5" id="KW-0812">Transmembrane</keyword>
<dbReference type="PANTHER" id="PTHR21040">
    <property type="entry name" value="BCDNA.GH04120"/>
    <property type="match status" value="1"/>
</dbReference>
<keyword evidence="5" id="KW-0472">Membrane</keyword>
<dbReference type="PANTHER" id="PTHR21040:SF4">
    <property type="entry name" value="BETA-N-ACETYLHEXOSAMINIDASE"/>
    <property type="match status" value="1"/>
</dbReference>
<evidence type="ECO:0000256" key="2">
    <source>
        <dbReference type="ARBA" id="ARBA00006285"/>
    </source>
</evidence>
<keyword evidence="5" id="KW-1133">Transmembrane helix</keyword>
<dbReference type="InterPro" id="IPR015883">
    <property type="entry name" value="Glyco_hydro_20_cat"/>
</dbReference>
<evidence type="ECO:0000313" key="8">
    <source>
        <dbReference type="Proteomes" id="UP001303046"/>
    </source>
</evidence>
<evidence type="ECO:0000256" key="4">
    <source>
        <dbReference type="ARBA" id="ARBA00022801"/>
    </source>
</evidence>
<gene>
    <name evidence="7" type="primary">Necator_chrV.g20487</name>
    <name evidence="7" type="ORF">RB195_015694</name>
</gene>
<evidence type="ECO:0000256" key="1">
    <source>
        <dbReference type="ARBA" id="ARBA00001231"/>
    </source>
</evidence>
<dbReference type="Proteomes" id="UP001303046">
    <property type="component" value="Unassembled WGS sequence"/>
</dbReference>
<evidence type="ECO:0000256" key="3">
    <source>
        <dbReference type="ARBA" id="ARBA00012663"/>
    </source>
</evidence>
<organism evidence="7 8">
    <name type="scientific">Necator americanus</name>
    <name type="common">Human hookworm</name>
    <dbReference type="NCBI Taxonomy" id="51031"/>
    <lineage>
        <taxon>Eukaryota</taxon>
        <taxon>Metazoa</taxon>
        <taxon>Ecdysozoa</taxon>
        <taxon>Nematoda</taxon>
        <taxon>Chromadorea</taxon>
        <taxon>Rhabditida</taxon>
        <taxon>Rhabditina</taxon>
        <taxon>Rhabditomorpha</taxon>
        <taxon>Strongyloidea</taxon>
        <taxon>Ancylostomatidae</taxon>
        <taxon>Bunostominae</taxon>
        <taxon>Necator</taxon>
    </lineage>
</organism>
<dbReference type="InterPro" id="IPR038901">
    <property type="entry name" value="HEXDC-like"/>
</dbReference>
<name>A0ABR1E617_NECAM</name>
<dbReference type="Pfam" id="PF00728">
    <property type="entry name" value="Glyco_hydro_20"/>
    <property type="match status" value="1"/>
</dbReference>
<evidence type="ECO:0000259" key="6">
    <source>
        <dbReference type="Pfam" id="PF00728"/>
    </source>
</evidence>
<comment type="similarity">
    <text evidence="2">Belongs to the glycosyl hydrolase 20 family.</text>
</comment>
<proteinExistence type="inferred from homology"/>
<dbReference type="EC" id="3.2.1.52" evidence="3"/>
<dbReference type="SUPFAM" id="SSF51445">
    <property type="entry name" value="(Trans)glycosidases"/>
    <property type="match status" value="1"/>
</dbReference>
<comment type="catalytic activity">
    <reaction evidence="1">
        <text>Hydrolysis of terminal non-reducing N-acetyl-D-hexosamine residues in N-acetyl-beta-D-hexosaminides.</text>
        <dbReference type="EC" id="3.2.1.52"/>
    </reaction>
</comment>
<keyword evidence="4" id="KW-0378">Hydrolase</keyword>
<feature type="transmembrane region" description="Helical" evidence="5">
    <location>
        <begin position="15"/>
        <end position="36"/>
    </location>
</feature>
<feature type="domain" description="Glycoside hydrolase family 20 catalytic" evidence="6">
    <location>
        <begin position="178"/>
        <end position="325"/>
    </location>
</feature>
<sequence>MPVCNKYVRRKLERFLYNWCIYIALACSVVGLLHLVTTTNGRMSAENHEHHFNVLKEPVTTQQLAKLAGAKNLLEVTSDAETRPVIGEVNTYEGVSVERKRYLPHARNIREIASLRINKSQHEYFYTNVIVHFDLKGAPPRLEYFLALLEFIAKGGATGVLIEWEDMFPWSGKLESVRNTNAYSRKEVRQILGKAKSLKLEVIPLVQTFGHMEWILKYEKFRKYRENDEYPQVICIGDDEAVDLVKTAIRQVVRLHKPFGIKRFHIGADEAFEFGTCKASKEKEKKLGSREKLAIRHLANISEYTRNITGEATILAWHDMLRSFIETGVKIGELGKLIQPVVWDYSEYVQGVQEYTIRELVLNFGKIWASSAFKGADSPTAMYNRYVHYEKNNVQWVLQQRSFRQQSEPVNFEGIIITGWSRYDHMAGLCEIWPVSVPSMLLNTQIALIGANPVYALLRGEEITNMAERRALEIMNCPENRFFQLDTCGFPGKIIYDMFQVQFQDSVKSIENELKTNYKIQGWLSPYNIRHNISQNWYLKEISQVLLNYQDHLYRITERLKKEMKTLFYDNTVDEFFFSNVDPYVEKLNHYFQSAQKLLKIRVQKRRNFVIERTQTDNPYVKNS</sequence>